<dbReference type="VEuPathDB" id="FungiDB:PITG_13141"/>
<dbReference type="HOGENOM" id="CLU_054307_1_0_1"/>
<accession>D0NJP1</accession>
<proteinExistence type="predicted"/>
<dbReference type="Proteomes" id="UP000006643">
    <property type="component" value="Unassembled WGS sequence"/>
</dbReference>
<reference evidence="3" key="1">
    <citation type="journal article" date="2009" name="Nature">
        <title>Genome sequence and analysis of the Irish potato famine pathogen Phytophthora infestans.</title>
        <authorList>
            <consortium name="The Broad Institute Genome Sequencing Platform"/>
            <person name="Haas B.J."/>
            <person name="Kamoun S."/>
            <person name="Zody M.C."/>
            <person name="Jiang R.H."/>
            <person name="Handsaker R.E."/>
            <person name="Cano L.M."/>
            <person name="Grabherr M."/>
            <person name="Kodira C.D."/>
            <person name="Raffaele S."/>
            <person name="Torto-Alalibo T."/>
            <person name="Bozkurt T.O."/>
            <person name="Ah-Fong A.M."/>
            <person name="Alvarado L."/>
            <person name="Anderson V.L."/>
            <person name="Armstrong M.R."/>
            <person name="Avrova A."/>
            <person name="Baxter L."/>
            <person name="Beynon J."/>
            <person name="Boevink P.C."/>
            <person name="Bollmann S.R."/>
            <person name="Bos J.I."/>
            <person name="Bulone V."/>
            <person name="Cai G."/>
            <person name="Cakir C."/>
            <person name="Carrington J.C."/>
            <person name="Chawner M."/>
            <person name="Conti L."/>
            <person name="Costanzo S."/>
            <person name="Ewan R."/>
            <person name="Fahlgren N."/>
            <person name="Fischbach M.A."/>
            <person name="Fugelstad J."/>
            <person name="Gilroy E.M."/>
            <person name="Gnerre S."/>
            <person name="Green P.J."/>
            <person name="Grenville-Briggs L.J."/>
            <person name="Griffith J."/>
            <person name="Grunwald N.J."/>
            <person name="Horn K."/>
            <person name="Horner N.R."/>
            <person name="Hu C.H."/>
            <person name="Huitema E."/>
            <person name="Jeong D.H."/>
            <person name="Jones A.M."/>
            <person name="Jones J.D."/>
            <person name="Jones R.W."/>
            <person name="Karlsson E.K."/>
            <person name="Kunjeti S.G."/>
            <person name="Lamour K."/>
            <person name="Liu Z."/>
            <person name="Ma L."/>
            <person name="Maclean D."/>
            <person name="Chibucos M.C."/>
            <person name="McDonald H."/>
            <person name="McWalters J."/>
            <person name="Meijer H.J."/>
            <person name="Morgan W."/>
            <person name="Morris P.F."/>
            <person name="Munro C.A."/>
            <person name="O'Neill K."/>
            <person name="Ospina-Giraldo M."/>
            <person name="Pinzon A."/>
            <person name="Pritchard L."/>
            <person name="Ramsahoye B."/>
            <person name="Ren Q."/>
            <person name="Restrepo S."/>
            <person name="Roy S."/>
            <person name="Sadanandom A."/>
            <person name="Savidor A."/>
            <person name="Schornack S."/>
            <person name="Schwartz D.C."/>
            <person name="Schumann U.D."/>
            <person name="Schwessinger B."/>
            <person name="Seyer L."/>
            <person name="Sharpe T."/>
            <person name="Silvar C."/>
            <person name="Song J."/>
            <person name="Studholme D.J."/>
            <person name="Sykes S."/>
            <person name="Thines M."/>
            <person name="van de Vondervoort P.J."/>
            <person name="Phuntumart V."/>
            <person name="Wawra S."/>
            <person name="Weide R."/>
            <person name="Win J."/>
            <person name="Young C."/>
            <person name="Zhou S."/>
            <person name="Fry W."/>
            <person name="Meyers B.C."/>
            <person name="van West P."/>
            <person name="Ristaino J."/>
            <person name="Govers F."/>
            <person name="Birch P.R."/>
            <person name="Whisson S.C."/>
            <person name="Judelson H.S."/>
            <person name="Nusbaum C."/>
        </authorList>
    </citation>
    <scope>NUCLEOTIDE SEQUENCE [LARGE SCALE GENOMIC DNA]</scope>
    <source>
        <strain evidence="3">T30-4</strain>
    </source>
</reference>
<dbReference type="EMBL" id="DS028142">
    <property type="protein sequence ID" value="EEY59977.1"/>
    <property type="molecule type" value="Genomic_DNA"/>
</dbReference>
<protein>
    <submittedName>
        <fullName evidence="2">Uncharacterized protein</fullName>
    </submittedName>
</protein>
<dbReference type="OrthoDB" id="90821at2759"/>
<feature type="compositionally biased region" description="Polar residues" evidence="1">
    <location>
        <begin position="35"/>
        <end position="54"/>
    </location>
</feature>
<dbReference type="InParanoid" id="D0NJP1"/>
<sequence>MEANPRPSKGGVEVASPSPRTGDMEATRDSEREATTPTRLTALRSQRSSTSHTRVSPYPERVRTRVRRSPSAAHSEERRQLALVVQPIIKATIGQRDASGVTLDKRTVCGAMFNDIITSLFEKLRSHIKGRAAKTNGEWSLQTTFQEERHKRMQFRFKRHMIESTKTEDAWAQWVKSTRRHTVQLLVYEFDLEITKAQDLQNLKRRAFDLRKPIELVQLRRALCTMRLSNCSNTGGADFKDRQKFGAYPPPVHVANLLNAADLLLEQYILNLNRSSRLALDCVAAAIADNEQHRRDVDAFDTQ</sequence>
<name>D0NJP1_PHYIT</name>
<dbReference type="RefSeq" id="XP_002900662.1">
    <property type="nucleotide sequence ID" value="XM_002900616.1"/>
</dbReference>
<dbReference type="AlphaFoldDB" id="D0NJP1"/>
<evidence type="ECO:0000256" key="1">
    <source>
        <dbReference type="SAM" id="MobiDB-lite"/>
    </source>
</evidence>
<evidence type="ECO:0000313" key="3">
    <source>
        <dbReference type="Proteomes" id="UP000006643"/>
    </source>
</evidence>
<feature type="compositionally biased region" description="Basic and acidic residues" evidence="1">
    <location>
        <begin position="22"/>
        <end position="34"/>
    </location>
</feature>
<dbReference type="KEGG" id="pif:PITG_13141"/>
<dbReference type="GeneID" id="9472959"/>
<feature type="region of interest" description="Disordered" evidence="1">
    <location>
        <begin position="1"/>
        <end position="78"/>
    </location>
</feature>
<evidence type="ECO:0000313" key="2">
    <source>
        <dbReference type="EMBL" id="EEY59977.1"/>
    </source>
</evidence>
<gene>
    <name evidence="2" type="ORF">PITG_13141</name>
</gene>
<keyword evidence="3" id="KW-1185">Reference proteome</keyword>
<organism evidence="2 3">
    <name type="scientific">Phytophthora infestans (strain T30-4)</name>
    <name type="common">Potato late blight agent</name>
    <dbReference type="NCBI Taxonomy" id="403677"/>
    <lineage>
        <taxon>Eukaryota</taxon>
        <taxon>Sar</taxon>
        <taxon>Stramenopiles</taxon>
        <taxon>Oomycota</taxon>
        <taxon>Peronosporomycetes</taxon>
        <taxon>Peronosporales</taxon>
        <taxon>Peronosporaceae</taxon>
        <taxon>Phytophthora</taxon>
    </lineage>
</organism>